<evidence type="ECO:0000313" key="1">
    <source>
        <dbReference type="EMBL" id="BDG71832.1"/>
    </source>
</evidence>
<proteinExistence type="predicted"/>
<reference evidence="1 2" key="1">
    <citation type="journal article" date="2016" name="Microbes Environ.">
        <title>Phylogenetically diverse aerobic anoxygenic phototrophic bacteria isolated from epilithic biofilms in Tama river, Japan.</title>
        <authorList>
            <person name="Hirose S."/>
            <person name="Matsuura K."/>
            <person name="Haruta S."/>
        </authorList>
    </citation>
    <scope>NUCLEOTIDE SEQUENCE [LARGE SCALE GENOMIC DNA]</scope>
    <source>
        <strain evidence="1 2">S08</strain>
    </source>
</reference>
<protein>
    <submittedName>
        <fullName evidence="1">Uncharacterized protein</fullName>
    </submittedName>
</protein>
<sequence length="103" mass="9674">MALLLLAPAMALAQPQTVVVPGGSGVVIGPRSHAAPRSTLAPPARPQQRFVVTNPQGDTLTGPSVAAAAGLAAAAALAVVLGGGSGGSSGGGGSTTAAPSRTR</sequence>
<dbReference type="EMBL" id="AP025637">
    <property type="protein sequence ID" value="BDG71832.1"/>
    <property type="molecule type" value="Genomic_DNA"/>
</dbReference>
<organism evidence="1 2">
    <name type="scientific">Roseomonas fluvialis</name>
    <dbReference type="NCBI Taxonomy" id="1750527"/>
    <lineage>
        <taxon>Bacteria</taxon>
        <taxon>Pseudomonadati</taxon>
        <taxon>Pseudomonadota</taxon>
        <taxon>Alphaproteobacteria</taxon>
        <taxon>Acetobacterales</taxon>
        <taxon>Roseomonadaceae</taxon>
        <taxon>Roseomonas</taxon>
    </lineage>
</organism>
<accession>A0ABM7Y1Z5</accession>
<name>A0ABM7Y1Z5_9PROT</name>
<keyword evidence="2" id="KW-1185">Reference proteome</keyword>
<dbReference type="Proteomes" id="UP000831327">
    <property type="component" value="Chromosome"/>
</dbReference>
<gene>
    <name evidence="1" type="ORF">Rmf_17610</name>
</gene>
<dbReference type="RefSeq" id="WP_244459062.1">
    <property type="nucleotide sequence ID" value="NZ_AP025637.1"/>
</dbReference>
<evidence type="ECO:0000313" key="2">
    <source>
        <dbReference type="Proteomes" id="UP000831327"/>
    </source>
</evidence>